<feature type="modified residue" description="4-aspartylphosphate" evidence="1">
    <location>
        <position position="61"/>
    </location>
</feature>
<proteinExistence type="predicted"/>
<keyword evidence="1" id="KW-0597">Phosphoprotein</keyword>
<dbReference type="PROSITE" id="PS50110">
    <property type="entry name" value="RESPONSE_REGULATORY"/>
    <property type="match status" value="1"/>
</dbReference>
<feature type="domain" description="Response regulatory" evidence="2">
    <location>
        <begin position="11"/>
        <end position="121"/>
    </location>
</feature>
<dbReference type="Proteomes" id="UP001223743">
    <property type="component" value="Unassembled WGS sequence"/>
</dbReference>
<evidence type="ECO:0000259" key="2">
    <source>
        <dbReference type="PROSITE" id="PS50110"/>
    </source>
</evidence>
<dbReference type="Pfam" id="PF00072">
    <property type="entry name" value="Response_reg"/>
    <property type="match status" value="1"/>
</dbReference>
<gene>
    <name evidence="3" type="ORF">QO015_003231</name>
</gene>
<name>A0ABU0MA17_9HYPH</name>
<organism evidence="3 4">
    <name type="scientific">Kaistia geumhonensis</name>
    <dbReference type="NCBI Taxonomy" id="410839"/>
    <lineage>
        <taxon>Bacteria</taxon>
        <taxon>Pseudomonadati</taxon>
        <taxon>Pseudomonadota</taxon>
        <taxon>Alphaproteobacteria</taxon>
        <taxon>Hyphomicrobiales</taxon>
        <taxon>Kaistiaceae</taxon>
        <taxon>Kaistia</taxon>
    </lineage>
</organism>
<dbReference type="RefSeq" id="WP_266282999.1">
    <property type="nucleotide sequence ID" value="NZ_JAPKNF010000002.1"/>
</dbReference>
<dbReference type="SMART" id="SM00448">
    <property type="entry name" value="REC"/>
    <property type="match status" value="1"/>
</dbReference>
<evidence type="ECO:0000313" key="3">
    <source>
        <dbReference type="EMBL" id="MDQ0517618.1"/>
    </source>
</evidence>
<dbReference type="EMBL" id="JAUSWJ010000001">
    <property type="protein sequence ID" value="MDQ0517618.1"/>
    <property type="molecule type" value="Genomic_DNA"/>
</dbReference>
<accession>A0ABU0MA17</accession>
<dbReference type="InterPro" id="IPR001789">
    <property type="entry name" value="Sig_transdc_resp-reg_receiver"/>
</dbReference>
<dbReference type="InterPro" id="IPR011006">
    <property type="entry name" value="CheY-like_superfamily"/>
</dbReference>
<dbReference type="GO" id="GO:0003677">
    <property type="term" value="F:DNA binding"/>
    <property type="evidence" value="ECO:0007669"/>
    <property type="project" value="UniProtKB-KW"/>
</dbReference>
<protein>
    <submittedName>
        <fullName evidence="3">DNA-binding response OmpR family regulator</fullName>
    </submittedName>
</protein>
<dbReference type="SUPFAM" id="SSF52172">
    <property type="entry name" value="CheY-like"/>
    <property type="match status" value="1"/>
</dbReference>
<keyword evidence="4" id="KW-1185">Reference proteome</keyword>
<sequence length="125" mass="13218">MTDAPLLSGLKILIVEDDVIIAEAMSDSFVRAAATVIGPAFSVRQALGLIGETRPDAAVVDINLNGELAFPVADRLRADGVPFVFATGFDASEIPEHYATIGHCSKPVDPAALAEAFSWLNRKPL</sequence>
<evidence type="ECO:0000256" key="1">
    <source>
        <dbReference type="PROSITE-ProRule" id="PRU00169"/>
    </source>
</evidence>
<reference evidence="3 4" key="1">
    <citation type="submission" date="2023-07" db="EMBL/GenBank/DDBJ databases">
        <title>Genomic Encyclopedia of Type Strains, Phase IV (KMG-IV): sequencing the most valuable type-strain genomes for metagenomic binning, comparative biology and taxonomic classification.</title>
        <authorList>
            <person name="Goeker M."/>
        </authorList>
    </citation>
    <scope>NUCLEOTIDE SEQUENCE [LARGE SCALE GENOMIC DNA]</scope>
    <source>
        <strain evidence="3 4">B1-1</strain>
    </source>
</reference>
<dbReference type="Gene3D" id="3.40.50.2300">
    <property type="match status" value="1"/>
</dbReference>
<evidence type="ECO:0000313" key="4">
    <source>
        <dbReference type="Proteomes" id="UP001223743"/>
    </source>
</evidence>
<keyword evidence="3" id="KW-0238">DNA-binding</keyword>
<comment type="caution">
    <text evidence="3">The sequence shown here is derived from an EMBL/GenBank/DDBJ whole genome shotgun (WGS) entry which is preliminary data.</text>
</comment>